<dbReference type="InterPro" id="IPR046906">
    <property type="entry name" value="Mab-21_HhH/H2TH-like"/>
</dbReference>
<evidence type="ECO:0000256" key="8">
    <source>
        <dbReference type="ARBA" id="ARBA00022840"/>
    </source>
</evidence>
<evidence type="ECO:0000256" key="7">
    <source>
        <dbReference type="ARBA" id="ARBA00022741"/>
    </source>
</evidence>
<dbReference type="GO" id="GO:0005524">
    <property type="term" value="F:ATP binding"/>
    <property type="evidence" value="ECO:0007669"/>
    <property type="project" value="UniProtKB-KW"/>
</dbReference>
<feature type="domain" description="Mab-21-like nucleotidyltransferase" evidence="14">
    <location>
        <begin position="181"/>
        <end position="387"/>
    </location>
</feature>
<keyword evidence="5" id="KW-0548">Nucleotidyltransferase</keyword>
<dbReference type="Pfam" id="PF03281">
    <property type="entry name" value="Mab-21"/>
    <property type="match status" value="1"/>
</dbReference>
<keyword evidence="9" id="KW-0460">Magnesium</keyword>
<keyword evidence="10" id="KW-0342">GTP-binding</keyword>
<dbReference type="SMART" id="SM01265">
    <property type="entry name" value="Mab-21"/>
    <property type="match status" value="1"/>
</dbReference>
<evidence type="ECO:0000256" key="1">
    <source>
        <dbReference type="ARBA" id="ARBA00001936"/>
    </source>
</evidence>
<feature type="transmembrane region" description="Helical" evidence="13">
    <location>
        <begin position="20"/>
        <end position="42"/>
    </location>
</feature>
<evidence type="ECO:0000259" key="14">
    <source>
        <dbReference type="Pfam" id="PF03281"/>
    </source>
</evidence>
<dbReference type="InterPro" id="IPR046903">
    <property type="entry name" value="Mab-21-like_nuc_Trfase"/>
</dbReference>
<name>A0A8S4EID4_PLUXY</name>
<dbReference type="PANTHER" id="PTHR10656">
    <property type="entry name" value="CELL FATE DETERMINING PROTEIN MAB21-RELATED"/>
    <property type="match status" value="1"/>
</dbReference>
<evidence type="ECO:0000256" key="11">
    <source>
        <dbReference type="ARBA" id="ARBA00023211"/>
    </source>
</evidence>
<evidence type="ECO:0000256" key="9">
    <source>
        <dbReference type="ARBA" id="ARBA00022842"/>
    </source>
</evidence>
<gene>
    <name evidence="16" type="ORF">PLXY2_LOCUS5681</name>
</gene>
<dbReference type="GO" id="GO:0046872">
    <property type="term" value="F:metal ion binding"/>
    <property type="evidence" value="ECO:0007669"/>
    <property type="project" value="UniProtKB-KW"/>
</dbReference>
<feature type="compositionally biased region" description="Pro residues" evidence="12">
    <location>
        <begin position="58"/>
        <end position="68"/>
    </location>
</feature>
<comment type="cofactor">
    <cofactor evidence="2">
        <name>Mg(2+)</name>
        <dbReference type="ChEBI" id="CHEBI:18420"/>
    </cofactor>
</comment>
<dbReference type="Gene3D" id="1.10.1410.40">
    <property type="match status" value="1"/>
</dbReference>
<evidence type="ECO:0000313" key="17">
    <source>
        <dbReference type="Proteomes" id="UP000653454"/>
    </source>
</evidence>
<dbReference type="GO" id="GO:0016779">
    <property type="term" value="F:nucleotidyltransferase activity"/>
    <property type="evidence" value="ECO:0007669"/>
    <property type="project" value="UniProtKB-KW"/>
</dbReference>
<feature type="region of interest" description="Disordered" evidence="12">
    <location>
        <begin position="43"/>
        <end position="86"/>
    </location>
</feature>
<keyword evidence="8" id="KW-0067">ATP-binding</keyword>
<evidence type="ECO:0000256" key="5">
    <source>
        <dbReference type="ARBA" id="ARBA00022695"/>
    </source>
</evidence>
<keyword evidence="17" id="KW-1185">Reference proteome</keyword>
<dbReference type="GO" id="GO:0005525">
    <property type="term" value="F:GTP binding"/>
    <property type="evidence" value="ECO:0007669"/>
    <property type="project" value="UniProtKB-KW"/>
</dbReference>
<sequence length="517" mass="58876">MNRSNPGDGNREGEATGGPSWWEIAAGVVGGAAAVGGLIYALSSSRPGPQTASTQSPRPSPAQTPSPPHTSSDEDDRQSPPSVRSSSVTTAARYLYSLLDYIPESATTIPYSSIPENPVITNLNSLLDDIYVRYVALKNEDFNLYFGVFSQLFDKLQAEMKLVDKYYNKYSSRKQFAGSHFDGLRIKRPDEFDMDIVIGLPLNFRADPSGHDDIALQPLAPGYVQLKLGQQFRRLPQRDAADWLVNRTAYEWKDDKDFLLRNKFIDWFKSVVHRALNRFEDEGRGRKIIRIDGVPYTIRTTESGPAITFIVENASRDFKLDVDFVPALKFPEARWPICRGYRAVPPGCAGQDFMLVPKPNKAAACVWDETRCWRIAMHDQEKKLMYNLSNLKPTLRLLKKLRDAQGMDKIASYYIKTIFFWEILARPFDSAFWKQGRGTLFKIMVERLYECVNKGEILYLWNTDLNLLGQVNRATLNGYAAKLQCLMRVLQDPSQYKLVARYLLTPEEQRAYARFLI</sequence>
<dbReference type="PANTHER" id="PTHR10656:SF42">
    <property type="entry name" value="CYCLIC GMP-AMP SYNTHASE-LIKE PROTEIN-RELATED"/>
    <property type="match status" value="1"/>
</dbReference>
<keyword evidence="7" id="KW-0547">Nucleotide-binding</keyword>
<dbReference type="AlphaFoldDB" id="A0A8S4EID4"/>
<evidence type="ECO:0000256" key="12">
    <source>
        <dbReference type="SAM" id="MobiDB-lite"/>
    </source>
</evidence>
<dbReference type="EMBL" id="CAJHNJ030000017">
    <property type="protein sequence ID" value="CAG9115742.1"/>
    <property type="molecule type" value="Genomic_DNA"/>
</dbReference>
<evidence type="ECO:0000256" key="2">
    <source>
        <dbReference type="ARBA" id="ARBA00001946"/>
    </source>
</evidence>
<keyword evidence="6" id="KW-0479">Metal-binding</keyword>
<keyword evidence="13" id="KW-0812">Transmembrane</keyword>
<feature type="domain" description="Mab-21-like HhH/H2TH-like" evidence="15">
    <location>
        <begin position="391"/>
        <end position="484"/>
    </location>
</feature>
<evidence type="ECO:0000256" key="10">
    <source>
        <dbReference type="ARBA" id="ARBA00023134"/>
    </source>
</evidence>
<organism evidence="16 17">
    <name type="scientific">Plutella xylostella</name>
    <name type="common">Diamondback moth</name>
    <name type="synonym">Plutella maculipennis</name>
    <dbReference type="NCBI Taxonomy" id="51655"/>
    <lineage>
        <taxon>Eukaryota</taxon>
        <taxon>Metazoa</taxon>
        <taxon>Ecdysozoa</taxon>
        <taxon>Arthropoda</taxon>
        <taxon>Hexapoda</taxon>
        <taxon>Insecta</taxon>
        <taxon>Pterygota</taxon>
        <taxon>Neoptera</taxon>
        <taxon>Endopterygota</taxon>
        <taxon>Lepidoptera</taxon>
        <taxon>Glossata</taxon>
        <taxon>Ditrysia</taxon>
        <taxon>Yponomeutoidea</taxon>
        <taxon>Plutellidae</taxon>
        <taxon>Plutella</taxon>
    </lineage>
</organism>
<proteinExistence type="inferred from homology"/>
<evidence type="ECO:0000256" key="3">
    <source>
        <dbReference type="ARBA" id="ARBA00008307"/>
    </source>
</evidence>
<evidence type="ECO:0000256" key="4">
    <source>
        <dbReference type="ARBA" id="ARBA00022679"/>
    </source>
</evidence>
<keyword evidence="13" id="KW-1133">Transmembrane helix</keyword>
<evidence type="ECO:0000256" key="6">
    <source>
        <dbReference type="ARBA" id="ARBA00022723"/>
    </source>
</evidence>
<evidence type="ECO:0000256" key="13">
    <source>
        <dbReference type="SAM" id="Phobius"/>
    </source>
</evidence>
<dbReference type="Pfam" id="PF20266">
    <property type="entry name" value="Mab-21_C"/>
    <property type="match status" value="1"/>
</dbReference>
<dbReference type="Gene3D" id="3.30.460.90">
    <property type="match status" value="1"/>
</dbReference>
<keyword evidence="4" id="KW-0808">Transferase</keyword>
<evidence type="ECO:0000313" key="16">
    <source>
        <dbReference type="EMBL" id="CAG9115742.1"/>
    </source>
</evidence>
<comment type="similarity">
    <text evidence="3">Belongs to the mab-21 family.</text>
</comment>
<reference evidence="16" key="1">
    <citation type="submission" date="2020-11" db="EMBL/GenBank/DDBJ databases">
        <authorList>
            <person name="Whiteford S."/>
        </authorList>
    </citation>
    <scope>NUCLEOTIDE SEQUENCE</scope>
</reference>
<keyword evidence="11" id="KW-0464">Manganese</keyword>
<accession>A0A8S4EID4</accession>
<dbReference type="InterPro" id="IPR024810">
    <property type="entry name" value="MAB21L/cGLR"/>
</dbReference>
<comment type="caution">
    <text evidence="16">The sequence shown here is derived from an EMBL/GenBank/DDBJ whole genome shotgun (WGS) entry which is preliminary data.</text>
</comment>
<evidence type="ECO:0000259" key="15">
    <source>
        <dbReference type="Pfam" id="PF20266"/>
    </source>
</evidence>
<keyword evidence="13" id="KW-0472">Membrane</keyword>
<comment type="cofactor">
    <cofactor evidence="1">
        <name>Mn(2+)</name>
        <dbReference type="ChEBI" id="CHEBI:29035"/>
    </cofactor>
</comment>
<protein>
    <submittedName>
        <fullName evidence="16">(diamondback moth) hypothetical protein</fullName>
    </submittedName>
</protein>
<dbReference type="Proteomes" id="UP000653454">
    <property type="component" value="Unassembled WGS sequence"/>
</dbReference>